<sequence>MTIVDNTLAILEMALDRGDWAPGERLPPERTLAARLGVGRSSLRKALAELERQGRIRRHVGQGTFVAVPPESEVVATLRLTPPPGPADVLELRLMIEPAIAALVALRGTVQDIARLRALIEEGAAARDWEAWEDLDSRFHARLAQASRNPLLTGVLETTNVIRRQGEWGALRSSTLNPERQRAYTDQHRALVDAIARRDAPGAAAAMRAHLAAVQSAMTGDAAIFEFSTIPTTQQRRIP</sequence>
<dbReference type="Gene3D" id="1.20.120.530">
    <property type="entry name" value="GntR ligand-binding domain-like"/>
    <property type="match status" value="1"/>
</dbReference>
<evidence type="ECO:0000256" key="1">
    <source>
        <dbReference type="ARBA" id="ARBA00023015"/>
    </source>
</evidence>
<dbReference type="Gene3D" id="1.10.10.10">
    <property type="entry name" value="Winged helix-like DNA-binding domain superfamily/Winged helix DNA-binding domain"/>
    <property type="match status" value="1"/>
</dbReference>
<dbReference type="PANTHER" id="PTHR43537:SF51">
    <property type="entry name" value="HTH-TYPE TRANSCRIPTIONAL REGULATOR LGOR-RELATED"/>
    <property type="match status" value="1"/>
</dbReference>
<feature type="domain" description="HTH gntR-type" evidence="4">
    <location>
        <begin position="1"/>
        <end position="69"/>
    </location>
</feature>
<evidence type="ECO:0000256" key="3">
    <source>
        <dbReference type="ARBA" id="ARBA00023163"/>
    </source>
</evidence>
<gene>
    <name evidence="5" type="ORF">HMH01_10410</name>
</gene>
<dbReference type="InterPro" id="IPR011711">
    <property type="entry name" value="GntR_C"/>
</dbReference>
<dbReference type="InterPro" id="IPR036390">
    <property type="entry name" value="WH_DNA-bd_sf"/>
</dbReference>
<evidence type="ECO:0000313" key="5">
    <source>
        <dbReference type="EMBL" id="NNU80850.1"/>
    </source>
</evidence>
<dbReference type="Proteomes" id="UP000572377">
    <property type="component" value="Unassembled WGS sequence"/>
</dbReference>
<evidence type="ECO:0000259" key="4">
    <source>
        <dbReference type="PROSITE" id="PS50949"/>
    </source>
</evidence>
<dbReference type="GO" id="GO:0003700">
    <property type="term" value="F:DNA-binding transcription factor activity"/>
    <property type="evidence" value="ECO:0007669"/>
    <property type="project" value="InterPro"/>
</dbReference>
<keyword evidence="1" id="KW-0805">Transcription regulation</keyword>
<accession>A0A849L3P9</accession>
<dbReference type="EMBL" id="JABFBC010000001">
    <property type="protein sequence ID" value="NNU80850.1"/>
    <property type="molecule type" value="Genomic_DNA"/>
</dbReference>
<dbReference type="SUPFAM" id="SSF46785">
    <property type="entry name" value="Winged helix' DNA-binding domain"/>
    <property type="match status" value="1"/>
</dbReference>
<dbReference type="InterPro" id="IPR000524">
    <property type="entry name" value="Tscrpt_reg_HTH_GntR"/>
</dbReference>
<dbReference type="CDD" id="cd07377">
    <property type="entry name" value="WHTH_GntR"/>
    <property type="match status" value="1"/>
</dbReference>
<dbReference type="PRINTS" id="PR00035">
    <property type="entry name" value="HTHGNTR"/>
</dbReference>
<organism evidence="5 6">
    <name type="scientific">Halovulum dunhuangense</name>
    <dbReference type="NCBI Taxonomy" id="1505036"/>
    <lineage>
        <taxon>Bacteria</taxon>
        <taxon>Pseudomonadati</taxon>
        <taxon>Pseudomonadota</taxon>
        <taxon>Alphaproteobacteria</taxon>
        <taxon>Rhodobacterales</taxon>
        <taxon>Paracoccaceae</taxon>
        <taxon>Halovulum</taxon>
    </lineage>
</organism>
<dbReference type="InterPro" id="IPR008920">
    <property type="entry name" value="TF_FadR/GntR_C"/>
</dbReference>
<dbReference type="SMART" id="SM00895">
    <property type="entry name" value="FCD"/>
    <property type="match status" value="1"/>
</dbReference>
<keyword evidence="3" id="KW-0804">Transcription</keyword>
<dbReference type="InterPro" id="IPR036388">
    <property type="entry name" value="WH-like_DNA-bd_sf"/>
</dbReference>
<dbReference type="SMART" id="SM00345">
    <property type="entry name" value="HTH_GNTR"/>
    <property type="match status" value="1"/>
</dbReference>
<dbReference type="PROSITE" id="PS50949">
    <property type="entry name" value="HTH_GNTR"/>
    <property type="match status" value="1"/>
</dbReference>
<dbReference type="Pfam" id="PF00392">
    <property type="entry name" value="GntR"/>
    <property type="match status" value="1"/>
</dbReference>
<evidence type="ECO:0000256" key="2">
    <source>
        <dbReference type="ARBA" id="ARBA00023125"/>
    </source>
</evidence>
<name>A0A849L3P9_9RHOB</name>
<dbReference type="Pfam" id="PF07729">
    <property type="entry name" value="FCD"/>
    <property type="match status" value="1"/>
</dbReference>
<keyword evidence="6" id="KW-1185">Reference proteome</keyword>
<protein>
    <submittedName>
        <fullName evidence="5">FadR family transcriptional regulator</fullName>
    </submittedName>
</protein>
<dbReference type="RefSeq" id="WP_171325037.1">
    <property type="nucleotide sequence ID" value="NZ_JABFBC010000001.1"/>
</dbReference>
<dbReference type="GO" id="GO:0003677">
    <property type="term" value="F:DNA binding"/>
    <property type="evidence" value="ECO:0007669"/>
    <property type="project" value="UniProtKB-KW"/>
</dbReference>
<evidence type="ECO:0000313" key="6">
    <source>
        <dbReference type="Proteomes" id="UP000572377"/>
    </source>
</evidence>
<dbReference type="PANTHER" id="PTHR43537">
    <property type="entry name" value="TRANSCRIPTIONAL REGULATOR, GNTR FAMILY"/>
    <property type="match status" value="1"/>
</dbReference>
<dbReference type="SUPFAM" id="SSF48008">
    <property type="entry name" value="GntR ligand-binding domain-like"/>
    <property type="match status" value="1"/>
</dbReference>
<proteinExistence type="predicted"/>
<comment type="caution">
    <text evidence="5">The sequence shown here is derived from an EMBL/GenBank/DDBJ whole genome shotgun (WGS) entry which is preliminary data.</text>
</comment>
<reference evidence="5 6" key="1">
    <citation type="submission" date="2020-05" db="EMBL/GenBank/DDBJ databases">
        <title>Gimesia benthica sp. nov., a novel planctomycete isolated from a deep-sea water sample of the Northwest Indian Ocean.</title>
        <authorList>
            <person name="Wang J."/>
            <person name="Ruan C."/>
            <person name="Song L."/>
            <person name="Zhu Y."/>
            <person name="Li A."/>
            <person name="Zheng X."/>
            <person name="Wang L."/>
            <person name="Lu Z."/>
            <person name="Huang Y."/>
            <person name="Du W."/>
            <person name="Zhou Y."/>
            <person name="Huang L."/>
            <person name="Dai X."/>
        </authorList>
    </citation>
    <scope>NUCLEOTIDE SEQUENCE [LARGE SCALE GENOMIC DNA]</scope>
    <source>
        <strain evidence="5 6">YYQ-30</strain>
    </source>
</reference>
<dbReference type="AlphaFoldDB" id="A0A849L3P9"/>
<keyword evidence="2" id="KW-0238">DNA-binding</keyword>